<dbReference type="Gene3D" id="3.40.50.2300">
    <property type="match status" value="2"/>
</dbReference>
<evidence type="ECO:0000256" key="2">
    <source>
        <dbReference type="ARBA" id="ARBA00023125"/>
    </source>
</evidence>
<dbReference type="SUPFAM" id="SSF53822">
    <property type="entry name" value="Periplasmic binding protein-like I"/>
    <property type="match status" value="1"/>
</dbReference>
<name>A0A562TPU4_9SPHI</name>
<dbReference type="Proteomes" id="UP000317010">
    <property type="component" value="Unassembled WGS sequence"/>
</dbReference>
<dbReference type="CDD" id="cd06267">
    <property type="entry name" value="PBP1_LacI_sugar_binding-like"/>
    <property type="match status" value="1"/>
</dbReference>
<organism evidence="5 6">
    <name type="scientific">Mucilaginibacter frigoritolerans</name>
    <dbReference type="NCBI Taxonomy" id="652788"/>
    <lineage>
        <taxon>Bacteria</taxon>
        <taxon>Pseudomonadati</taxon>
        <taxon>Bacteroidota</taxon>
        <taxon>Sphingobacteriia</taxon>
        <taxon>Sphingobacteriales</taxon>
        <taxon>Sphingobacteriaceae</taxon>
        <taxon>Mucilaginibacter</taxon>
    </lineage>
</organism>
<keyword evidence="6" id="KW-1185">Reference proteome</keyword>
<dbReference type="GO" id="GO:0000976">
    <property type="term" value="F:transcription cis-regulatory region binding"/>
    <property type="evidence" value="ECO:0007669"/>
    <property type="project" value="TreeGrafter"/>
</dbReference>
<dbReference type="Pfam" id="PF13377">
    <property type="entry name" value="Peripla_BP_3"/>
    <property type="match status" value="1"/>
</dbReference>
<dbReference type="AlphaFoldDB" id="A0A562TPU4"/>
<dbReference type="InterPro" id="IPR046335">
    <property type="entry name" value="LacI/GalR-like_sensor"/>
</dbReference>
<dbReference type="OrthoDB" id="9803256at2"/>
<comment type="caution">
    <text evidence="5">The sequence shown here is derived from an EMBL/GenBank/DDBJ whole genome shotgun (WGS) entry which is preliminary data.</text>
</comment>
<dbReference type="RefSeq" id="WP_144915914.1">
    <property type="nucleotide sequence ID" value="NZ_VLLI01000015.1"/>
</dbReference>
<dbReference type="EMBL" id="VLLI01000015">
    <property type="protein sequence ID" value="TWI95565.1"/>
    <property type="molecule type" value="Genomic_DNA"/>
</dbReference>
<proteinExistence type="predicted"/>
<dbReference type="CDD" id="cd01392">
    <property type="entry name" value="HTH_LacI"/>
    <property type="match status" value="1"/>
</dbReference>
<dbReference type="InterPro" id="IPR028082">
    <property type="entry name" value="Peripla_BP_I"/>
</dbReference>
<evidence type="ECO:0000256" key="1">
    <source>
        <dbReference type="ARBA" id="ARBA00023015"/>
    </source>
</evidence>
<sequence length="346" mass="38648">MNFEAITIKDIATALGLSVSTVSKALSDSYEISEKTKKIVIEYAEEHNYRPNPIAKSLKQGNSKSIGIVVSTIDNQFFSQVINGIESIAYSKGYNVIITQTHESFELEALNVKHLTYRSVDGILISLSTETSDVEHLKSLHKKGLPIVFFDRISEEINTHKVIADNFNGAFEGTQHLLDSGYKRIAHITSSPDISITRERLKGYTKALEDRGIAFNEDYVKYCMHGGRDLDEIKSALNDLLTIENRPDAIFTASDRITTTTLLLLQQMKVKIPDEIALLGFTNTQLADALNPSLSTIYQPGFEIGKNAIEMLISIIESKRPVTEFETRVLPTQLYIRNSSSPAKRD</sequence>
<dbReference type="InterPro" id="IPR010982">
    <property type="entry name" value="Lambda_DNA-bd_dom_sf"/>
</dbReference>
<protein>
    <submittedName>
        <fullName evidence="5">LacI family transcriptional regulator</fullName>
    </submittedName>
</protein>
<keyword evidence="2" id="KW-0238">DNA-binding</keyword>
<evidence type="ECO:0000256" key="3">
    <source>
        <dbReference type="ARBA" id="ARBA00023163"/>
    </source>
</evidence>
<evidence type="ECO:0000259" key="4">
    <source>
        <dbReference type="PROSITE" id="PS50932"/>
    </source>
</evidence>
<feature type="domain" description="HTH lacI-type" evidence="4">
    <location>
        <begin position="6"/>
        <end position="60"/>
    </location>
</feature>
<dbReference type="GO" id="GO:0003700">
    <property type="term" value="F:DNA-binding transcription factor activity"/>
    <property type="evidence" value="ECO:0007669"/>
    <property type="project" value="TreeGrafter"/>
</dbReference>
<dbReference type="SMART" id="SM00354">
    <property type="entry name" value="HTH_LACI"/>
    <property type="match status" value="1"/>
</dbReference>
<accession>A0A562TPU4</accession>
<gene>
    <name evidence="5" type="ORF">JN11_04304</name>
</gene>
<keyword evidence="3" id="KW-0804">Transcription</keyword>
<reference evidence="5 6" key="1">
    <citation type="submission" date="2019-07" db="EMBL/GenBank/DDBJ databases">
        <title>Genomic Encyclopedia of Archaeal and Bacterial Type Strains, Phase II (KMG-II): from individual species to whole genera.</title>
        <authorList>
            <person name="Goeker M."/>
        </authorList>
    </citation>
    <scope>NUCLEOTIDE SEQUENCE [LARGE SCALE GENOMIC DNA]</scope>
    <source>
        <strain evidence="5 6">ATCC BAA-1854</strain>
    </source>
</reference>
<evidence type="ECO:0000313" key="6">
    <source>
        <dbReference type="Proteomes" id="UP000317010"/>
    </source>
</evidence>
<evidence type="ECO:0000313" key="5">
    <source>
        <dbReference type="EMBL" id="TWI95565.1"/>
    </source>
</evidence>
<dbReference type="PANTHER" id="PTHR30146">
    <property type="entry name" value="LACI-RELATED TRANSCRIPTIONAL REPRESSOR"/>
    <property type="match status" value="1"/>
</dbReference>
<keyword evidence="1" id="KW-0805">Transcription regulation</keyword>
<dbReference type="InterPro" id="IPR000843">
    <property type="entry name" value="HTH_LacI"/>
</dbReference>
<dbReference type="PANTHER" id="PTHR30146:SF109">
    <property type="entry name" value="HTH-TYPE TRANSCRIPTIONAL REGULATOR GALS"/>
    <property type="match status" value="1"/>
</dbReference>
<dbReference type="PROSITE" id="PS50932">
    <property type="entry name" value="HTH_LACI_2"/>
    <property type="match status" value="1"/>
</dbReference>
<dbReference type="SUPFAM" id="SSF47413">
    <property type="entry name" value="lambda repressor-like DNA-binding domains"/>
    <property type="match status" value="1"/>
</dbReference>
<dbReference type="Gene3D" id="1.10.260.40">
    <property type="entry name" value="lambda repressor-like DNA-binding domains"/>
    <property type="match status" value="1"/>
</dbReference>
<dbReference type="Pfam" id="PF00356">
    <property type="entry name" value="LacI"/>
    <property type="match status" value="1"/>
</dbReference>